<dbReference type="GO" id="GO:0005737">
    <property type="term" value="C:cytoplasm"/>
    <property type="evidence" value="ECO:0007669"/>
    <property type="project" value="UniProtKB-SubCell"/>
</dbReference>
<evidence type="ECO:0000313" key="11">
    <source>
        <dbReference type="Proteomes" id="UP000654993"/>
    </source>
</evidence>
<evidence type="ECO:0000313" key="10">
    <source>
        <dbReference type="EMBL" id="GFR38426.1"/>
    </source>
</evidence>
<dbReference type="InterPro" id="IPR014729">
    <property type="entry name" value="Rossmann-like_a/b/a_fold"/>
</dbReference>
<dbReference type="PANTHER" id="PTHR43033">
    <property type="entry name" value="TRNA(ILE)-LYSIDINE SYNTHASE-RELATED"/>
    <property type="match status" value="1"/>
</dbReference>
<dbReference type="Pfam" id="PF01171">
    <property type="entry name" value="ATP_bind_3"/>
    <property type="match status" value="1"/>
</dbReference>
<dbReference type="HAMAP" id="MF_01161">
    <property type="entry name" value="tRNA_Ile_lys_synt"/>
    <property type="match status" value="1"/>
</dbReference>
<comment type="similarity">
    <text evidence="7">Belongs to the tRNA(Ile)-lysidine synthase family.</text>
</comment>
<comment type="catalytic activity">
    <reaction evidence="6 7">
        <text>cytidine(34) in tRNA(Ile2) + L-lysine + ATP = lysidine(34) in tRNA(Ile2) + AMP + diphosphate + H(+)</text>
        <dbReference type="Rhea" id="RHEA:43744"/>
        <dbReference type="Rhea" id="RHEA-COMP:10625"/>
        <dbReference type="Rhea" id="RHEA-COMP:10670"/>
        <dbReference type="ChEBI" id="CHEBI:15378"/>
        <dbReference type="ChEBI" id="CHEBI:30616"/>
        <dbReference type="ChEBI" id="CHEBI:32551"/>
        <dbReference type="ChEBI" id="CHEBI:33019"/>
        <dbReference type="ChEBI" id="CHEBI:82748"/>
        <dbReference type="ChEBI" id="CHEBI:83665"/>
        <dbReference type="ChEBI" id="CHEBI:456215"/>
        <dbReference type="EC" id="6.3.4.19"/>
    </reaction>
</comment>
<dbReference type="InterPro" id="IPR011063">
    <property type="entry name" value="TilS/TtcA_N"/>
</dbReference>
<evidence type="ECO:0000256" key="7">
    <source>
        <dbReference type="HAMAP-Rule" id="MF_01161"/>
    </source>
</evidence>
<dbReference type="PANTHER" id="PTHR43033:SF1">
    <property type="entry name" value="TRNA(ILE)-LYSIDINE SYNTHASE-RELATED"/>
    <property type="match status" value="1"/>
</dbReference>
<dbReference type="SUPFAM" id="SSF52402">
    <property type="entry name" value="Adenine nucleotide alpha hydrolases-like"/>
    <property type="match status" value="1"/>
</dbReference>
<evidence type="ECO:0000256" key="6">
    <source>
        <dbReference type="ARBA" id="ARBA00048539"/>
    </source>
</evidence>
<reference evidence="10" key="1">
    <citation type="submission" date="2020-08" db="EMBL/GenBank/DDBJ databases">
        <authorList>
            <person name="Uke A."/>
            <person name="Chhe C."/>
            <person name="Baramee S."/>
            <person name="Kosugi A."/>
        </authorList>
    </citation>
    <scope>NUCLEOTIDE SEQUENCE</scope>
    <source>
        <strain evidence="10">DA-C8</strain>
    </source>
</reference>
<dbReference type="AlphaFoldDB" id="A0A916QCW4"/>
<keyword evidence="3 7" id="KW-0819">tRNA processing</keyword>
<comment type="subcellular location">
    <subcellularLocation>
        <location evidence="7">Cytoplasm</location>
    </subcellularLocation>
</comment>
<comment type="caution">
    <text evidence="10">The sequence shown here is derived from an EMBL/GenBank/DDBJ whole genome shotgun (WGS) entry which is preliminary data.</text>
</comment>
<keyword evidence="4 7" id="KW-0547">Nucleotide-binding</keyword>
<dbReference type="RefSeq" id="WP_200966681.1">
    <property type="nucleotide sequence ID" value="NZ_BMAQ01000019.1"/>
</dbReference>
<accession>A0A916QCW4</accession>
<keyword evidence="11" id="KW-1185">Reference proteome</keyword>
<dbReference type="InterPro" id="IPR012094">
    <property type="entry name" value="tRNA_Ile_lys_synt"/>
</dbReference>
<dbReference type="GO" id="GO:0006400">
    <property type="term" value="P:tRNA modification"/>
    <property type="evidence" value="ECO:0007669"/>
    <property type="project" value="UniProtKB-UniRule"/>
</dbReference>
<evidence type="ECO:0000256" key="3">
    <source>
        <dbReference type="ARBA" id="ARBA00022694"/>
    </source>
</evidence>
<sequence>MSILERIESYIIQENMIAKGERIIAAVSGGPDSTALLYILKELSTAWDLKLHVAHMEHGFRGEESLRDAEWVRELAVRLELPCTIRHADIPAVAAQRGGNAQEIAREVRYQFLLETARSLGATSIALGHHADDQAETVLMKLLRGASLSGLAGMAPVTEREGVKLFRPLLRIYKDEIEAYLHERGLAYRTDSSNMDRSYTRNRLRLDLMPLLKTFNPGFVQAINRTADLIRDEDRLLSRLAEAEVQRIFRSVQDGPADSYIGSRAEWLKLDVALQRRVIKLILSYLCENQDMQSIHIEQVREAIAQDASPSLVLHLPGVTFRREYDRLQFARGHLEDAPPSL</sequence>
<evidence type="ECO:0000256" key="5">
    <source>
        <dbReference type="ARBA" id="ARBA00022840"/>
    </source>
</evidence>
<dbReference type="GO" id="GO:0032267">
    <property type="term" value="F:tRNA(Ile)-lysidine synthase activity"/>
    <property type="evidence" value="ECO:0007669"/>
    <property type="project" value="UniProtKB-EC"/>
</dbReference>
<evidence type="ECO:0000256" key="4">
    <source>
        <dbReference type="ARBA" id="ARBA00022741"/>
    </source>
</evidence>
<organism evidence="10 11">
    <name type="scientific">Insulibacter thermoxylanivorax</name>
    <dbReference type="NCBI Taxonomy" id="2749268"/>
    <lineage>
        <taxon>Bacteria</taxon>
        <taxon>Bacillati</taxon>
        <taxon>Bacillota</taxon>
        <taxon>Bacilli</taxon>
        <taxon>Bacillales</taxon>
        <taxon>Paenibacillaceae</taxon>
        <taxon>Insulibacter</taxon>
    </lineage>
</organism>
<evidence type="ECO:0000259" key="9">
    <source>
        <dbReference type="Pfam" id="PF09179"/>
    </source>
</evidence>
<dbReference type="Pfam" id="PF09179">
    <property type="entry name" value="TilS"/>
    <property type="match status" value="1"/>
</dbReference>
<feature type="domain" description="tRNA(Ile)-lysidine synthase substrate-binding" evidence="9">
    <location>
        <begin position="264"/>
        <end position="328"/>
    </location>
</feature>
<name>A0A916QCW4_9BACL</name>
<keyword evidence="2 7" id="KW-0436">Ligase</keyword>
<dbReference type="SUPFAM" id="SSF82829">
    <property type="entry name" value="MesJ substrate recognition domain-like"/>
    <property type="match status" value="1"/>
</dbReference>
<gene>
    <name evidence="7" type="primary">tilS</name>
    <name evidence="10" type="ORF">PRECH8_17220</name>
</gene>
<dbReference type="CDD" id="cd01992">
    <property type="entry name" value="TilS_N"/>
    <property type="match status" value="1"/>
</dbReference>
<dbReference type="InterPro" id="IPR012795">
    <property type="entry name" value="tRNA_Ile_lys_synt_N"/>
</dbReference>
<comment type="domain">
    <text evidence="7">The N-terminal region contains the highly conserved SGGXDS motif, predicted to be a P-loop motif involved in ATP binding.</text>
</comment>
<evidence type="ECO:0000256" key="2">
    <source>
        <dbReference type="ARBA" id="ARBA00022598"/>
    </source>
</evidence>
<dbReference type="EMBL" id="BMAQ01000019">
    <property type="protein sequence ID" value="GFR38426.1"/>
    <property type="molecule type" value="Genomic_DNA"/>
</dbReference>
<dbReference type="EC" id="6.3.4.19" evidence="7"/>
<protein>
    <recommendedName>
        <fullName evidence="7">tRNA(Ile)-lysidine synthase</fullName>
        <ecNumber evidence="7">6.3.4.19</ecNumber>
    </recommendedName>
    <alternativeName>
        <fullName evidence="7">tRNA(Ile)-2-lysyl-cytidine synthase</fullName>
    </alternativeName>
    <alternativeName>
        <fullName evidence="7">tRNA(Ile)-lysidine synthetase</fullName>
    </alternativeName>
</protein>
<dbReference type="Gene3D" id="3.40.50.620">
    <property type="entry name" value="HUPs"/>
    <property type="match status" value="1"/>
</dbReference>
<feature type="binding site" evidence="7">
    <location>
        <begin position="28"/>
        <end position="33"/>
    </location>
    <ligand>
        <name>ATP</name>
        <dbReference type="ChEBI" id="CHEBI:30616"/>
    </ligand>
</feature>
<evidence type="ECO:0000256" key="1">
    <source>
        <dbReference type="ARBA" id="ARBA00022490"/>
    </source>
</evidence>
<reference evidence="10" key="2">
    <citation type="journal article" date="2021" name="Data Brief">
        <title>Draft genome sequence data of the facultative, thermophilic, xylanolytic bacterium Paenibacillus sp. strain DA-C8.</title>
        <authorList>
            <person name="Chhe C."/>
            <person name="Uke A."/>
            <person name="Baramee S."/>
            <person name="Ungkulpasvich U."/>
            <person name="Tachaapaikoon C."/>
            <person name="Pason P."/>
            <person name="Waeonukul R."/>
            <person name="Ratanakhanokchai K."/>
            <person name="Kosugi A."/>
        </authorList>
    </citation>
    <scope>NUCLEOTIDE SEQUENCE</scope>
    <source>
        <strain evidence="10">DA-C8</strain>
    </source>
</reference>
<comment type="function">
    <text evidence="7">Ligates lysine onto the cytidine present at position 34 of the AUA codon-specific tRNA(Ile) that contains the anticodon CAU, in an ATP-dependent manner. Cytidine is converted to lysidine, thus changing the amino acid specificity of the tRNA from methionine to isoleucine.</text>
</comment>
<dbReference type="InterPro" id="IPR015262">
    <property type="entry name" value="tRNA_Ile_lys_synt_subst-bd"/>
</dbReference>
<evidence type="ECO:0000259" key="8">
    <source>
        <dbReference type="Pfam" id="PF01171"/>
    </source>
</evidence>
<dbReference type="GO" id="GO:0005524">
    <property type="term" value="F:ATP binding"/>
    <property type="evidence" value="ECO:0007669"/>
    <property type="project" value="UniProtKB-UniRule"/>
</dbReference>
<keyword evidence="1 7" id="KW-0963">Cytoplasm</keyword>
<dbReference type="Gene3D" id="3.30.465.60">
    <property type="match status" value="1"/>
</dbReference>
<dbReference type="Proteomes" id="UP000654993">
    <property type="component" value="Unassembled WGS sequence"/>
</dbReference>
<dbReference type="NCBIfam" id="TIGR02432">
    <property type="entry name" value="lysidine_TilS_N"/>
    <property type="match status" value="1"/>
</dbReference>
<keyword evidence="5 7" id="KW-0067">ATP-binding</keyword>
<proteinExistence type="inferred from homology"/>
<feature type="domain" description="tRNA(Ile)-lysidine/2-thiocytidine synthase N-terminal" evidence="8">
    <location>
        <begin position="23"/>
        <end position="205"/>
    </location>
</feature>